<dbReference type="PANTHER" id="PTHR23150">
    <property type="entry name" value="SULFATASE MODIFYING FACTOR 1, 2"/>
    <property type="match status" value="1"/>
</dbReference>
<keyword evidence="1" id="KW-1133">Transmembrane helix</keyword>
<dbReference type="SUPFAM" id="SSF56436">
    <property type="entry name" value="C-type lectin-like"/>
    <property type="match status" value="1"/>
</dbReference>
<keyword evidence="4" id="KW-1185">Reference proteome</keyword>
<dbReference type="Gene3D" id="3.90.1580.10">
    <property type="entry name" value="paralog of FGE (formylglycine-generating enzyme)"/>
    <property type="match status" value="1"/>
</dbReference>
<keyword evidence="1" id="KW-0812">Transmembrane</keyword>
<accession>A0A081C1Y9</accession>
<dbReference type="EMBL" id="DF820468">
    <property type="protein sequence ID" value="GAK58594.1"/>
    <property type="molecule type" value="Genomic_DNA"/>
</dbReference>
<dbReference type="PANTHER" id="PTHR23150:SF19">
    <property type="entry name" value="FORMYLGLYCINE-GENERATING ENZYME"/>
    <property type="match status" value="1"/>
</dbReference>
<reference evidence="3" key="1">
    <citation type="journal article" date="2015" name="PeerJ">
        <title>First genomic representation of candidate bacterial phylum KSB3 points to enhanced environmental sensing as a trigger of wastewater bulking.</title>
        <authorList>
            <person name="Sekiguchi Y."/>
            <person name="Ohashi A."/>
            <person name="Parks D.H."/>
            <person name="Yamauchi T."/>
            <person name="Tyson G.W."/>
            <person name="Hugenholtz P."/>
        </authorList>
    </citation>
    <scope>NUCLEOTIDE SEQUENCE [LARGE SCALE GENOMIC DNA]</scope>
</reference>
<evidence type="ECO:0000313" key="4">
    <source>
        <dbReference type="Proteomes" id="UP000030661"/>
    </source>
</evidence>
<keyword evidence="1" id="KW-0472">Membrane</keyword>
<dbReference type="GO" id="GO:0120147">
    <property type="term" value="F:formylglycine-generating oxidase activity"/>
    <property type="evidence" value="ECO:0007669"/>
    <property type="project" value="TreeGrafter"/>
</dbReference>
<sequence length="594" mass="68226">MNKNPPKVYIKLVELGNRKQDVLYVLARIQGLKDTPEQLVAHIPCYISDQVSSSLAQKVKMYLEKAGATVVLDAELPDRSDESEDHSWTAFDSPGYDLTSVETAETSLTDVVPFETEAVEATDIPIVYPDMLEKPAFEQSSSHRKRSFQQDRYAERLTQVVDVSEPASPKRRSKSARRTSSRALKTVSIVLLFILVLGAVAWLLLSGQFDRITQTYQQNPVVGQVGVLEVTNAEQAELRLYHIIGTRVTEPIPLEGEETRLKQGDYYLEARKGSQTLQFPVYIQGRGHRLKLDVEFPVKSSPSKNVAYIPSGWFRMGNKETSVAHFGFPDEKPDIDVYVSGFFLSRYEVTNREFLQFLKTGGYENEIYWERLLKDWPSLVEQIPSYLRVYGNDGWKSVKAYIHARFIDTDDRPGPRLWEDRSSPYGYGQEEHPVTGVSLYEAEAYCQWMTQQTGMIHRLPTEAEWEKAARGYEGYFFSYGNEYDPTRANTEVGNTRPIGSYPPNSYGLYDMTGSVWEWVRDQYRANAYQLLLEKYQTEIRNPLTFDESMRYDRGVVRGGSYRSVNRVNARTPVRYPMFPNDWHTNIGFRYVVVP</sequence>
<dbReference type="HOGENOM" id="CLU_456105_0_0_0"/>
<evidence type="ECO:0000259" key="2">
    <source>
        <dbReference type="Pfam" id="PF03781"/>
    </source>
</evidence>
<dbReference type="AlphaFoldDB" id="A0A081C1Y9"/>
<gene>
    <name evidence="3" type="ORF">U27_05568</name>
</gene>
<organism evidence="3">
    <name type="scientific">Vecturithrix granuli</name>
    <dbReference type="NCBI Taxonomy" id="1499967"/>
    <lineage>
        <taxon>Bacteria</taxon>
        <taxon>Candidatus Moduliflexota</taxon>
        <taxon>Candidatus Vecturitrichia</taxon>
        <taxon>Candidatus Vecturitrichales</taxon>
        <taxon>Candidatus Vecturitrichaceae</taxon>
        <taxon>Candidatus Vecturithrix</taxon>
    </lineage>
</organism>
<dbReference type="InterPro" id="IPR051043">
    <property type="entry name" value="Sulfatase_Mod_Factor_Kinase"/>
</dbReference>
<dbReference type="STRING" id="1499967.U27_05568"/>
<protein>
    <recommendedName>
        <fullName evidence="2">Sulfatase-modifying factor enzyme-like domain-containing protein</fullName>
    </recommendedName>
</protein>
<evidence type="ECO:0000256" key="1">
    <source>
        <dbReference type="SAM" id="Phobius"/>
    </source>
</evidence>
<name>A0A081C1Y9_VECG1</name>
<dbReference type="Pfam" id="PF03781">
    <property type="entry name" value="FGE-sulfatase"/>
    <property type="match status" value="1"/>
</dbReference>
<dbReference type="InterPro" id="IPR016187">
    <property type="entry name" value="CTDL_fold"/>
</dbReference>
<feature type="transmembrane region" description="Helical" evidence="1">
    <location>
        <begin position="183"/>
        <end position="205"/>
    </location>
</feature>
<evidence type="ECO:0000313" key="3">
    <source>
        <dbReference type="EMBL" id="GAK58594.1"/>
    </source>
</evidence>
<proteinExistence type="predicted"/>
<dbReference type="InterPro" id="IPR042095">
    <property type="entry name" value="SUMF_sf"/>
</dbReference>
<feature type="domain" description="Sulfatase-modifying factor enzyme-like" evidence="2">
    <location>
        <begin position="308"/>
        <end position="591"/>
    </location>
</feature>
<dbReference type="InterPro" id="IPR005532">
    <property type="entry name" value="SUMF_dom"/>
</dbReference>
<dbReference type="eggNOG" id="COG1262">
    <property type="taxonomic scope" value="Bacteria"/>
</dbReference>
<dbReference type="Proteomes" id="UP000030661">
    <property type="component" value="Unassembled WGS sequence"/>
</dbReference>